<evidence type="ECO:0000313" key="11">
    <source>
        <dbReference type="EMBL" id="UOQ57980.1"/>
    </source>
</evidence>
<dbReference type="Gene3D" id="3.40.50.1110">
    <property type="entry name" value="SGNH hydrolase"/>
    <property type="match status" value="1"/>
</dbReference>
<feature type="transmembrane region" description="Helical" evidence="9">
    <location>
        <begin position="275"/>
        <end position="300"/>
    </location>
</feature>
<dbReference type="Pfam" id="PF01757">
    <property type="entry name" value="Acyl_transf_3"/>
    <property type="match status" value="1"/>
</dbReference>
<feature type="transmembrane region" description="Helical" evidence="9">
    <location>
        <begin position="21"/>
        <end position="37"/>
    </location>
</feature>
<keyword evidence="7" id="KW-0012">Acyltransferase</keyword>
<dbReference type="RefSeq" id="WP_244728887.1">
    <property type="nucleotide sequence ID" value="NZ_CP095045.1"/>
</dbReference>
<dbReference type="InterPro" id="IPR036514">
    <property type="entry name" value="SGNH_hydro_sf"/>
</dbReference>
<dbReference type="CDD" id="cd01840">
    <property type="entry name" value="SGNH_hydrolase_yrhL_like"/>
    <property type="match status" value="1"/>
</dbReference>
<dbReference type="PANTHER" id="PTHR23028:SF53">
    <property type="entry name" value="ACYL_TRANSF_3 DOMAIN-CONTAINING PROTEIN"/>
    <property type="match status" value="1"/>
</dbReference>
<dbReference type="EMBL" id="CP095045">
    <property type="protein sequence ID" value="UOQ57980.1"/>
    <property type="molecule type" value="Genomic_DNA"/>
</dbReference>
<gene>
    <name evidence="11" type="ORF">MUN78_03820</name>
</gene>
<feature type="transmembrane region" description="Helical" evidence="9">
    <location>
        <begin position="85"/>
        <end position="104"/>
    </location>
</feature>
<feature type="domain" description="Acyltransferase 3" evidence="10">
    <location>
        <begin position="19"/>
        <end position="353"/>
    </location>
</feature>
<feature type="transmembrane region" description="Helical" evidence="9">
    <location>
        <begin position="389"/>
        <end position="410"/>
    </location>
</feature>
<dbReference type="SUPFAM" id="SSF52266">
    <property type="entry name" value="SGNH hydrolase"/>
    <property type="match status" value="1"/>
</dbReference>
<evidence type="ECO:0000256" key="6">
    <source>
        <dbReference type="ARBA" id="ARBA00023136"/>
    </source>
</evidence>
<evidence type="ECO:0000256" key="7">
    <source>
        <dbReference type="ARBA" id="ARBA00023315"/>
    </source>
</evidence>
<feature type="transmembrane region" description="Helical" evidence="9">
    <location>
        <begin position="312"/>
        <end position="332"/>
    </location>
</feature>
<feature type="transmembrane region" description="Helical" evidence="9">
    <location>
        <begin position="245"/>
        <end position="263"/>
    </location>
</feature>
<keyword evidence="5 9" id="KW-1133">Transmembrane helix</keyword>
<name>A0ABY4FNW4_9MICO</name>
<keyword evidence="4 9" id="KW-0812">Transmembrane</keyword>
<keyword evidence="3" id="KW-0808">Transferase</keyword>
<comment type="subcellular location">
    <subcellularLocation>
        <location evidence="1">Cell membrane</location>
        <topology evidence="1">Multi-pass membrane protein</topology>
    </subcellularLocation>
</comment>
<evidence type="ECO:0000256" key="8">
    <source>
        <dbReference type="SAM" id="MobiDB-lite"/>
    </source>
</evidence>
<evidence type="ECO:0000256" key="3">
    <source>
        <dbReference type="ARBA" id="ARBA00022679"/>
    </source>
</evidence>
<keyword evidence="6 9" id="KW-0472">Membrane</keyword>
<evidence type="ECO:0000256" key="2">
    <source>
        <dbReference type="ARBA" id="ARBA00022475"/>
    </source>
</evidence>
<sequence length="648" mass="67173">MTTHTAAPSTLRRSARFGGLDGLRTIAVALVLVYHLFPDALPGGFLGVDVFFAISGFLITSLLLREYDAHGRISLGRFWRRRARRLLPALALVLLVCTPLALLADRDLLVGIGAQLAGAALFVSNWVYIAAGADYFTRDAPELFRNTWSLSIEEQFYIVLPLLILVLCRFGRRGTPALVLAGLGVASGSLMAVLSLQGAEATRIYFGSDAHTFGLLFGAALACLLERRRPGADAGRLRTGAQLGLIAVAALGLTVLGVLAWTLPEGSPASFRGGFQLATVAALATVWAVTRPGAWAGLALDAPPLRWIGERSYGIYLWHWPLLLISSAILPVRTDPAAAWAAAGITLTTTVAAAALSYRFVEQPIRRLGLRRTVRRTFGVRDAPRDRRVLVAALAALLLVTVPATGVAVAQAPERSSAASAIERGRQALDARSAAPEDGGAEGAGAEDGSGEAEEGSEAVSGGAGGGARGANADAPVRAAGPDISAVGDSVMLASLPELDEAFPGIAVDAEVSRGLGVGVGISADLAAEGELRRVIVVGLGTNGPVDPEDLAALNAVAGDRGLVLVNAYAERDWIPGVNAELAAFADAHRGVVVADWAGAVDGVPDALAGDGIHPNPSGGVIYAEAVQRAIDALETPEESLGFALPRR</sequence>
<evidence type="ECO:0000256" key="5">
    <source>
        <dbReference type="ARBA" id="ARBA00022989"/>
    </source>
</evidence>
<feature type="region of interest" description="Disordered" evidence="8">
    <location>
        <begin position="413"/>
        <end position="474"/>
    </location>
</feature>
<evidence type="ECO:0000256" key="9">
    <source>
        <dbReference type="SAM" id="Phobius"/>
    </source>
</evidence>
<evidence type="ECO:0000256" key="1">
    <source>
        <dbReference type="ARBA" id="ARBA00004651"/>
    </source>
</evidence>
<dbReference type="PANTHER" id="PTHR23028">
    <property type="entry name" value="ACETYLTRANSFERASE"/>
    <property type="match status" value="1"/>
</dbReference>
<feature type="transmembrane region" description="Helical" evidence="9">
    <location>
        <begin position="338"/>
        <end position="361"/>
    </location>
</feature>
<evidence type="ECO:0000259" key="10">
    <source>
        <dbReference type="Pfam" id="PF01757"/>
    </source>
</evidence>
<reference evidence="11 12" key="1">
    <citation type="submission" date="2022-04" db="EMBL/GenBank/DDBJ databases">
        <title>Leucobacter sp. isolated from rhizosphere of garlic.</title>
        <authorList>
            <person name="Won M."/>
            <person name="Lee C.-M."/>
            <person name="Woen H.-Y."/>
            <person name="Kwon S.-W."/>
        </authorList>
    </citation>
    <scope>NUCLEOTIDE SEQUENCE [LARGE SCALE GENOMIC DNA]</scope>
    <source>
        <strain evidence="11 12">H21R-40</strain>
    </source>
</reference>
<dbReference type="InterPro" id="IPR002656">
    <property type="entry name" value="Acyl_transf_3_dom"/>
</dbReference>
<feature type="transmembrane region" description="Helical" evidence="9">
    <location>
        <begin position="178"/>
        <end position="198"/>
    </location>
</feature>
<evidence type="ECO:0000313" key="12">
    <source>
        <dbReference type="Proteomes" id="UP000831786"/>
    </source>
</evidence>
<organism evidence="11 12">
    <name type="scientific">Leucobacter allii</name>
    <dbReference type="NCBI Taxonomy" id="2932247"/>
    <lineage>
        <taxon>Bacteria</taxon>
        <taxon>Bacillati</taxon>
        <taxon>Actinomycetota</taxon>
        <taxon>Actinomycetes</taxon>
        <taxon>Micrococcales</taxon>
        <taxon>Microbacteriaceae</taxon>
        <taxon>Leucobacter</taxon>
    </lineage>
</organism>
<proteinExistence type="predicted"/>
<protein>
    <submittedName>
        <fullName evidence="11">Acetyltransferase</fullName>
    </submittedName>
</protein>
<keyword evidence="2" id="KW-1003">Cell membrane</keyword>
<dbReference type="Proteomes" id="UP000831786">
    <property type="component" value="Chromosome"/>
</dbReference>
<dbReference type="InterPro" id="IPR050879">
    <property type="entry name" value="Acyltransferase_3"/>
</dbReference>
<feature type="transmembrane region" description="Helical" evidence="9">
    <location>
        <begin position="43"/>
        <end position="64"/>
    </location>
</feature>
<keyword evidence="12" id="KW-1185">Reference proteome</keyword>
<evidence type="ECO:0000256" key="4">
    <source>
        <dbReference type="ARBA" id="ARBA00022692"/>
    </source>
</evidence>
<feature type="transmembrane region" description="Helical" evidence="9">
    <location>
        <begin position="204"/>
        <end position="225"/>
    </location>
</feature>
<accession>A0ABY4FNW4</accession>